<comment type="similarity">
    <text evidence="11">Belongs to the chemokine-like receptor (CMKLR) family.</text>
</comment>
<evidence type="ECO:0000313" key="15">
    <source>
        <dbReference type="Proteomes" id="UP001190640"/>
    </source>
</evidence>
<comment type="subcellular location">
    <subcellularLocation>
        <location evidence="1">Cell membrane</location>
        <topology evidence="1">Multi-pass membrane protein</topology>
    </subcellularLocation>
</comment>
<keyword evidence="15" id="KW-1185">Reference proteome</keyword>
<keyword evidence="5 13" id="KW-1133">Transmembrane helix</keyword>
<dbReference type="GO" id="GO:0004930">
    <property type="term" value="F:G protein-coupled receptor activity"/>
    <property type="evidence" value="ECO:0007669"/>
    <property type="project" value="UniProtKB-KW"/>
</dbReference>
<dbReference type="GeneID" id="129343082"/>
<feature type="transmembrane region" description="Helical" evidence="13">
    <location>
        <begin position="68"/>
        <end position="92"/>
    </location>
</feature>
<keyword evidence="7 13" id="KW-0472">Membrane</keyword>
<evidence type="ECO:0000256" key="7">
    <source>
        <dbReference type="ARBA" id="ARBA00023136"/>
    </source>
</evidence>
<keyword evidence="6 12" id="KW-0297">G-protein coupled receptor</keyword>
<name>A0AA97LH20_EUBMA</name>
<feature type="transmembrane region" description="Helical" evidence="13">
    <location>
        <begin position="31"/>
        <end position="56"/>
    </location>
</feature>
<keyword evidence="4 12" id="KW-0812">Transmembrane</keyword>
<evidence type="ECO:0000256" key="5">
    <source>
        <dbReference type="ARBA" id="ARBA00022989"/>
    </source>
</evidence>
<dbReference type="FunFam" id="1.20.1070.10:FF:000034">
    <property type="entry name" value="G-protein coupled receptor 1"/>
    <property type="match status" value="1"/>
</dbReference>
<dbReference type="GO" id="GO:0007200">
    <property type="term" value="P:phospholipase C-activating G protein-coupled receptor signaling pathway"/>
    <property type="evidence" value="ECO:0007669"/>
    <property type="project" value="TreeGrafter"/>
</dbReference>
<organism evidence="15 16">
    <name type="scientific">Eublepharis macularius</name>
    <name type="common">Leopard gecko</name>
    <name type="synonym">Cyrtodactylus macularius</name>
    <dbReference type="NCBI Taxonomy" id="481883"/>
    <lineage>
        <taxon>Eukaryota</taxon>
        <taxon>Metazoa</taxon>
        <taxon>Chordata</taxon>
        <taxon>Craniata</taxon>
        <taxon>Vertebrata</taxon>
        <taxon>Euteleostomi</taxon>
        <taxon>Lepidosauria</taxon>
        <taxon>Squamata</taxon>
        <taxon>Bifurcata</taxon>
        <taxon>Gekkota</taxon>
        <taxon>Eublepharidae</taxon>
        <taxon>Eublepharinae</taxon>
        <taxon>Eublepharis</taxon>
    </lineage>
</organism>
<gene>
    <name evidence="16" type="primary">C5AR1</name>
</gene>
<evidence type="ECO:0000256" key="6">
    <source>
        <dbReference type="ARBA" id="ARBA00023040"/>
    </source>
</evidence>
<keyword evidence="10 12" id="KW-0807">Transducer</keyword>
<evidence type="ECO:0000256" key="13">
    <source>
        <dbReference type="SAM" id="Phobius"/>
    </source>
</evidence>
<evidence type="ECO:0000259" key="14">
    <source>
        <dbReference type="PROSITE" id="PS50262"/>
    </source>
</evidence>
<dbReference type="PROSITE" id="PS50262">
    <property type="entry name" value="G_PROTEIN_RECEP_F1_2"/>
    <property type="match status" value="1"/>
</dbReference>
<dbReference type="RefSeq" id="XP_054855061.1">
    <property type="nucleotide sequence ID" value="XM_054999086.1"/>
</dbReference>
<evidence type="ECO:0000256" key="12">
    <source>
        <dbReference type="RuleBase" id="RU000688"/>
    </source>
</evidence>
<protein>
    <submittedName>
        <fullName evidence="16">C5a anaphylatoxin chemotactic receptor 1</fullName>
    </submittedName>
</protein>
<reference evidence="16" key="1">
    <citation type="submission" date="2025-08" db="UniProtKB">
        <authorList>
            <consortium name="RefSeq"/>
        </authorList>
    </citation>
    <scope>IDENTIFICATION</scope>
    <source>
        <tissue evidence="16">Blood</tissue>
    </source>
</reference>
<evidence type="ECO:0000256" key="9">
    <source>
        <dbReference type="ARBA" id="ARBA00023170"/>
    </source>
</evidence>
<dbReference type="Gene3D" id="1.20.1070.10">
    <property type="entry name" value="Rhodopsin 7-helix transmembrane proteins"/>
    <property type="match status" value="1"/>
</dbReference>
<keyword evidence="2" id="KW-1003">Cell membrane</keyword>
<evidence type="ECO:0000256" key="10">
    <source>
        <dbReference type="ARBA" id="ARBA00023224"/>
    </source>
</evidence>
<dbReference type="GO" id="GO:0006954">
    <property type="term" value="P:inflammatory response"/>
    <property type="evidence" value="ECO:0007669"/>
    <property type="project" value="TreeGrafter"/>
</dbReference>
<dbReference type="InterPro" id="IPR000276">
    <property type="entry name" value="GPCR_Rhodpsn"/>
</dbReference>
<feature type="transmembrane region" description="Helical" evidence="13">
    <location>
        <begin position="240"/>
        <end position="263"/>
    </location>
</feature>
<dbReference type="GO" id="GO:0005886">
    <property type="term" value="C:plasma membrane"/>
    <property type="evidence" value="ECO:0007669"/>
    <property type="project" value="UniProtKB-SubCell"/>
</dbReference>
<dbReference type="PANTHER" id="PTHR24225">
    <property type="entry name" value="CHEMOTACTIC RECEPTOR"/>
    <property type="match status" value="1"/>
</dbReference>
<dbReference type="PRINTS" id="PR00237">
    <property type="entry name" value="GPCRRHODOPSN"/>
</dbReference>
<comment type="similarity">
    <text evidence="12">Belongs to the G-protein coupled receptor 1 family.</text>
</comment>
<evidence type="ECO:0000256" key="3">
    <source>
        <dbReference type="ARBA" id="ARBA00022500"/>
    </source>
</evidence>
<evidence type="ECO:0000256" key="8">
    <source>
        <dbReference type="ARBA" id="ARBA00023157"/>
    </source>
</evidence>
<feature type="transmembrane region" description="Helical" evidence="13">
    <location>
        <begin position="112"/>
        <end position="134"/>
    </location>
</feature>
<sequence length="348" mass="37649">METGASPGTEAYDYPTFTAPEMEGVQRLSPVTWAALVLYGLVSLLGALGNGAVLFVMGFQMRPTVNTVWFLNLAVADLLCCLALPFLIVLLAGDYHWSLGDFACKFFPSLTILNMFASILLLTVISMDRCALVVKPVWCQNHRSRLLALALCGAAWALAALLTLPSFIIRTVKHDQSSGKTTCRVDYSLLVKDSRTAEVSVAVMRFVFAFLVPLAVISVCYGLLLCRVRSSRFMRSQKTLMVVLAVIAGFFVCWAPYHVAGLILASEPQGSPLFQSVSSADPLIVGLACLNSCINPIIYVIAGQDFRGKAKHSLRAVLRNLLSEEAALAEGPRQATCTTEDRSASTGV</sequence>
<feature type="domain" description="G-protein coupled receptors family 1 profile" evidence="14">
    <location>
        <begin position="49"/>
        <end position="299"/>
    </location>
</feature>
<dbReference type="GO" id="GO:0007204">
    <property type="term" value="P:positive regulation of cytosolic calcium ion concentration"/>
    <property type="evidence" value="ECO:0007669"/>
    <property type="project" value="TreeGrafter"/>
</dbReference>
<feature type="transmembrane region" description="Helical" evidence="13">
    <location>
        <begin position="283"/>
        <end position="302"/>
    </location>
</feature>
<keyword evidence="8" id="KW-1015">Disulfide bond</keyword>
<evidence type="ECO:0000256" key="2">
    <source>
        <dbReference type="ARBA" id="ARBA00022475"/>
    </source>
</evidence>
<evidence type="ECO:0000256" key="11">
    <source>
        <dbReference type="ARBA" id="ARBA00025736"/>
    </source>
</evidence>
<dbReference type="PANTHER" id="PTHR24225:SF29">
    <property type="entry name" value="C5A ANAPHYLATOXIN CHEMOTACTIC RECEPTOR 1"/>
    <property type="match status" value="1"/>
</dbReference>
<dbReference type="CTD" id="728"/>
<dbReference type="PRINTS" id="PR00526">
    <property type="entry name" value="FMETLEUPHER"/>
</dbReference>
<dbReference type="Pfam" id="PF00001">
    <property type="entry name" value="7tm_1"/>
    <property type="match status" value="1"/>
</dbReference>
<evidence type="ECO:0000313" key="16">
    <source>
        <dbReference type="RefSeq" id="XP_054855061.1"/>
    </source>
</evidence>
<keyword evidence="9 12" id="KW-0675">Receptor</keyword>
<feature type="transmembrane region" description="Helical" evidence="13">
    <location>
        <begin position="146"/>
        <end position="169"/>
    </location>
</feature>
<dbReference type="PROSITE" id="PS00237">
    <property type="entry name" value="G_PROTEIN_RECEP_F1_1"/>
    <property type="match status" value="1"/>
</dbReference>
<evidence type="ECO:0000256" key="4">
    <source>
        <dbReference type="ARBA" id="ARBA00022692"/>
    </source>
</evidence>
<dbReference type="Proteomes" id="UP001190640">
    <property type="component" value="Chromosome 15"/>
</dbReference>
<dbReference type="AlphaFoldDB" id="A0AA97LH20"/>
<dbReference type="GO" id="GO:0004878">
    <property type="term" value="F:complement component C5a receptor activity"/>
    <property type="evidence" value="ECO:0007669"/>
    <property type="project" value="TreeGrafter"/>
</dbReference>
<dbReference type="InterPro" id="IPR017452">
    <property type="entry name" value="GPCR_Rhodpsn_7TM"/>
</dbReference>
<accession>A0AA97LH20</accession>
<feature type="transmembrane region" description="Helical" evidence="13">
    <location>
        <begin position="206"/>
        <end position="228"/>
    </location>
</feature>
<evidence type="ECO:0000256" key="1">
    <source>
        <dbReference type="ARBA" id="ARBA00004651"/>
    </source>
</evidence>
<keyword evidence="3" id="KW-0145">Chemotaxis</keyword>
<dbReference type="KEGG" id="emc:129343082"/>
<dbReference type="SUPFAM" id="SSF81321">
    <property type="entry name" value="Family A G protein-coupled receptor-like"/>
    <property type="match status" value="1"/>
</dbReference>
<dbReference type="GO" id="GO:0006935">
    <property type="term" value="P:chemotaxis"/>
    <property type="evidence" value="ECO:0007669"/>
    <property type="project" value="UniProtKB-KW"/>
</dbReference>
<dbReference type="InterPro" id="IPR000826">
    <property type="entry name" value="Formyl_rcpt-rel"/>
</dbReference>
<proteinExistence type="inferred from homology"/>